<evidence type="ECO:0000256" key="2">
    <source>
        <dbReference type="ARBA" id="ARBA00022741"/>
    </source>
</evidence>
<evidence type="ECO:0000313" key="5">
    <source>
        <dbReference type="EMBL" id="PYH73344.1"/>
    </source>
</evidence>
<sequence length="124" mass="13589">MTPFCRTVGETEKALQGLADNGLQVYVIFETPSNVVLAEQFLGALDAFSIGLKDLTQLTLVFIVLRIARRAGCKVGIYGQAPSDQSELSVISGRFADVKRQVVASEQRQIWKKADGSGDNKWIQ</sequence>
<evidence type="ECO:0000313" key="6">
    <source>
        <dbReference type="Proteomes" id="UP000248405"/>
    </source>
</evidence>
<dbReference type="RefSeq" id="XP_025567138.1">
    <property type="nucleotide sequence ID" value="XM_025710479.1"/>
</dbReference>
<organism evidence="5 6">
    <name type="scientific">Aspergillus vadensis (strain CBS 113365 / IMI 142717 / IBT 24658)</name>
    <dbReference type="NCBI Taxonomy" id="1448311"/>
    <lineage>
        <taxon>Eukaryota</taxon>
        <taxon>Fungi</taxon>
        <taxon>Dikarya</taxon>
        <taxon>Ascomycota</taxon>
        <taxon>Pezizomycotina</taxon>
        <taxon>Eurotiomycetes</taxon>
        <taxon>Eurotiomycetidae</taxon>
        <taxon>Eurotiales</taxon>
        <taxon>Aspergillaceae</taxon>
        <taxon>Aspergillus</taxon>
        <taxon>Aspergillus subgen. Circumdati</taxon>
    </lineage>
</organism>
<dbReference type="GO" id="GO:0008986">
    <property type="term" value="F:pyruvate, water dikinase activity"/>
    <property type="evidence" value="ECO:0007669"/>
    <property type="project" value="InterPro"/>
</dbReference>
<dbReference type="InterPro" id="IPR040442">
    <property type="entry name" value="Pyrv_kinase-like_dom_sf"/>
</dbReference>
<name>A0A319BLY2_ASPVC</name>
<reference evidence="5" key="1">
    <citation type="submission" date="2016-12" db="EMBL/GenBank/DDBJ databases">
        <title>The genomes of Aspergillus section Nigri reveals drivers in fungal speciation.</title>
        <authorList>
            <consortium name="DOE Joint Genome Institute"/>
            <person name="Vesth T.C."/>
            <person name="Nybo J."/>
            <person name="Theobald S."/>
            <person name="Brandl J."/>
            <person name="Frisvad J.C."/>
            <person name="Nielsen K.F."/>
            <person name="Lyhne E.K."/>
            <person name="Kogle M.E."/>
            <person name="Kuo A."/>
            <person name="Riley R."/>
            <person name="Clum A."/>
            <person name="Nolan M."/>
            <person name="Lipzen A."/>
            <person name="Salamov A."/>
            <person name="Henrissat B."/>
            <person name="Wiebenga A."/>
            <person name="De Vries R.P."/>
            <person name="Grigoriev I.V."/>
            <person name="Mortensen U.H."/>
            <person name="Andersen M.R."/>
            <person name="Baker S.E."/>
        </authorList>
    </citation>
    <scope>NUCLEOTIDE SEQUENCE [LARGE SCALE GENOMIC DNA]</scope>
    <source>
        <strain evidence="5">CBS 113365</strain>
    </source>
</reference>
<dbReference type="Pfam" id="PF02896">
    <property type="entry name" value="PEP-utilizers_C"/>
    <property type="match status" value="1"/>
</dbReference>
<dbReference type="PANTHER" id="PTHR43030:SF1">
    <property type="entry name" value="PHOSPHOENOLPYRUVATE SYNTHASE"/>
    <property type="match status" value="1"/>
</dbReference>
<keyword evidence="3" id="KW-0067">ATP-binding</keyword>
<evidence type="ECO:0000259" key="4">
    <source>
        <dbReference type="Pfam" id="PF02896"/>
    </source>
</evidence>
<dbReference type="AlphaFoldDB" id="A0A319BLY2"/>
<dbReference type="PANTHER" id="PTHR43030">
    <property type="entry name" value="PHOSPHOENOLPYRUVATE SYNTHASE"/>
    <property type="match status" value="1"/>
</dbReference>
<dbReference type="SUPFAM" id="SSF51621">
    <property type="entry name" value="Phosphoenolpyruvate/pyruvate domain"/>
    <property type="match status" value="1"/>
</dbReference>
<dbReference type="InterPro" id="IPR000121">
    <property type="entry name" value="PEP_util_C"/>
</dbReference>
<dbReference type="OrthoDB" id="6123450at2759"/>
<dbReference type="Proteomes" id="UP000248405">
    <property type="component" value="Unassembled WGS sequence"/>
</dbReference>
<evidence type="ECO:0000256" key="3">
    <source>
        <dbReference type="ARBA" id="ARBA00022840"/>
    </source>
</evidence>
<dbReference type="InterPro" id="IPR015813">
    <property type="entry name" value="Pyrv/PenolPyrv_kinase-like_dom"/>
</dbReference>
<keyword evidence="2" id="KW-0547">Nucleotide-binding</keyword>
<dbReference type="GeneID" id="37215071"/>
<dbReference type="InterPro" id="IPR006319">
    <property type="entry name" value="PEP_synth"/>
</dbReference>
<proteinExistence type="inferred from homology"/>
<comment type="similarity">
    <text evidence="1">Belongs to the PEP-utilizing enzyme family.</text>
</comment>
<evidence type="ECO:0000256" key="1">
    <source>
        <dbReference type="ARBA" id="ARBA00007837"/>
    </source>
</evidence>
<feature type="domain" description="PEP-utilising enzyme C-terminal" evidence="4">
    <location>
        <begin position="17"/>
        <end position="60"/>
    </location>
</feature>
<dbReference type="GO" id="GO:0005524">
    <property type="term" value="F:ATP binding"/>
    <property type="evidence" value="ECO:0007669"/>
    <property type="project" value="UniProtKB-KW"/>
</dbReference>
<protein>
    <submittedName>
        <fullName evidence="5">Phosphoenolpyruvate/pyruvate domain-containing protein</fullName>
    </submittedName>
</protein>
<gene>
    <name evidence="5" type="ORF">BO88DRAFT_449228</name>
</gene>
<accession>A0A319BLY2</accession>
<dbReference type="Gene3D" id="3.20.20.60">
    <property type="entry name" value="Phosphoenolpyruvate-binding domains"/>
    <property type="match status" value="1"/>
</dbReference>
<keyword evidence="6" id="KW-1185">Reference proteome</keyword>
<dbReference type="EMBL" id="KZ821615">
    <property type="protein sequence ID" value="PYH73344.1"/>
    <property type="molecule type" value="Genomic_DNA"/>
</dbReference>